<dbReference type="InterPro" id="IPR009100">
    <property type="entry name" value="AcylCoA_DH/oxidase_NM_dom_sf"/>
</dbReference>
<accession>A0A3B9L114</accession>
<feature type="non-terminal residue" evidence="2">
    <location>
        <position position="82"/>
    </location>
</feature>
<dbReference type="AlphaFoldDB" id="A0A3B9L114"/>
<name>A0A3B9L114_9PROT</name>
<sequence>MTFLLTEDQEMLRDTAMAFARDELPVTRLRKLRDSGANGVDPDTRQKLAELGFFGVIIPDEPGGEHFGLVGLGQILEAQGRT</sequence>
<dbReference type="InterPro" id="IPR037069">
    <property type="entry name" value="AcylCoA_DH/ox_N_sf"/>
</dbReference>
<dbReference type="EMBL" id="DMBR01000260">
    <property type="protein sequence ID" value="HAE94608.1"/>
    <property type="molecule type" value="Genomic_DNA"/>
</dbReference>
<organism evidence="2 3">
    <name type="scientific">Hyphomonas atlantica</name>
    <dbReference type="NCBI Taxonomy" id="1280948"/>
    <lineage>
        <taxon>Bacteria</taxon>
        <taxon>Pseudomonadati</taxon>
        <taxon>Pseudomonadota</taxon>
        <taxon>Alphaproteobacteria</taxon>
        <taxon>Hyphomonadales</taxon>
        <taxon>Hyphomonadaceae</taxon>
        <taxon>Hyphomonas</taxon>
    </lineage>
</organism>
<proteinExistence type="predicted"/>
<dbReference type="Proteomes" id="UP000259173">
    <property type="component" value="Unassembled WGS sequence"/>
</dbReference>
<dbReference type="Gene3D" id="1.10.540.10">
    <property type="entry name" value="Acyl-CoA dehydrogenase/oxidase, N-terminal domain"/>
    <property type="match status" value="1"/>
</dbReference>
<protein>
    <submittedName>
        <fullName evidence="2">Acyl-CoA dehydrogenase</fullName>
    </submittedName>
</protein>
<dbReference type="InterPro" id="IPR013786">
    <property type="entry name" value="AcylCoA_DH/ox_N"/>
</dbReference>
<dbReference type="SUPFAM" id="SSF56645">
    <property type="entry name" value="Acyl-CoA dehydrogenase NM domain-like"/>
    <property type="match status" value="1"/>
</dbReference>
<gene>
    <name evidence="2" type="ORF">DCG65_08605</name>
</gene>
<reference evidence="2 3" key="1">
    <citation type="journal article" date="2018" name="Nat. Biotechnol.">
        <title>A standardized bacterial taxonomy based on genome phylogeny substantially revises the tree of life.</title>
        <authorList>
            <person name="Parks D.H."/>
            <person name="Chuvochina M."/>
            <person name="Waite D.W."/>
            <person name="Rinke C."/>
            <person name="Skarshewski A."/>
            <person name="Chaumeil P.A."/>
            <person name="Hugenholtz P."/>
        </authorList>
    </citation>
    <scope>NUCLEOTIDE SEQUENCE [LARGE SCALE GENOMIC DNA]</scope>
    <source>
        <strain evidence="2">UBA8557</strain>
    </source>
</reference>
<dbReference type="GO" id="GO:0050660">
    <property type="term" value="F:flavin adenine dinucleotide binding"/>
    <property type="evidence" value="ECO:0007669"/>
    <property type="project" value="InterPro"/>
</dbReference>
<evidence type="ECO:0000259" key="1">
    <source>
        <dbReference type="Pfam" id="PF02771"/>
    </source>
</evidence>
<evidence type="ECO:0000313" key="2">
    <source>
        <dbReference type="EMBL" id="HAE94608.1"/>
    </source>
</evidence>
<comment type="caution">
    <text evidence="2">The sequence shown here is derived from an EMBL/GenBank/DDBJ whole genome shotgun (WGS) entry which is preliminary data.</text>
</comment>
<dbReference type="GO" id="GO:0016627">
    <property type="term" value="F:oxidoreductase activity, acting on the CH-CH group of donors"/>
    <property type="evidence" value="ECO:0007669"/>
    <property type="project" value="InterPro"/>
</dbReference>
<evidence type="ECO:0000313" key="3">
    <source>
        <dbReference type="Proteomes" id="UP000259173"/>
    </source>
</evidence>
<feature type="domain" description="Acyl-CoA dehydrogenase/oxidase N-terminal" evidence="1">
    <location>
        <begin position="6"/>
        <end position="81"/>
    </location>
</feature>
<dbReference type="Pfam" id="PF02771">
    <property type="entry name" value="Acyl-CoA_dh_N"/>
    <property type="match status" value="1"/>
</dbReference>